<dbReference type="Proteomes" id="UP000765509">
    <property type="component" value="Unassembled WGS sequence"/>
</dbReference>
<evidence type="ECO:0000313" key="2">
    <source>
        <dbReference type="Proteomes" id="UP000765509"/>
    </source>
</evidence>
<dbReference type="EMBL" id="AVOT02004698">
    <property type="protein sequence ID" value="MBW0477103.1"/>
    <property type="molecule type" value="Genomic_DNA"/>
</dbReference>
<organism evidence="1 2">
    <name type="scientific">Austropuccinia psidii MF-1</name>
    <dbReference type="NCBI Taxonomy" id="1389203"/>
    <lineage>
        <taxon>Eukaryota</taxon>
        <taxon>Fungi</taxon>
        <taxon>Dikarya</taxon>
        <taxon>Basidiomycota</taxon>
        <taxon>Pucciniomycotina</taxon>
        <taxon>Pucciniomycetes</taxon>
        <taxon>Pucciniales</taxon>
        <taxon>Sphaerophragmiaceae</taxon>
        <taxon>Austropuccinia</taxon>
    </lineage>
</organism>
<evidence type="ECO:0000313" key="1">
    <source>
        <dbReference type="EMBL" id="MBW0477103.1"/>
    </source>
</evidence>
<gene>
    <name evidence="1" type="ORF">O181_016818</name>
</gene>
<reference evidence="1" key="1">
    <citation type="submission" date="2021-03" db="EMBL/GenBank/DDBJ databases">
        <title>Draft genome sequence of rust myrtle Austropuccinia psidii MF-1, a brazilian biotype.</title>
        <authorList>
            <person name="Quecine M.C."/>
            <person name="Pachon D.M.R."/>
            <person name="Bonatelli M.L."/>
            <person name="Correr F.H."/>
            <person name="Franceschini L.M."/>
            <person name="Leite T.F."/>
            <person name="Margarido G.R.A."/>
            <person name="Almeida C.A."/>
            <person name="Ferrarezi J.A."/>
            <person name="Labate C.A."/>
        </authorList>
    </citation>
    <scope>NUCLEOTIDE SEQUENCE</scope>
    <source>
        <strain evidence="1">MF-1</strain>
    </source>
</reference>
<sequence>MTIIYKEGKINTNADGLSRCPLNNNKANTAYDPENGAKIPIKYMEIYRKRHFKLLNLGFHNDPTNPEQSFEDDEELPILGIISSKMNIELLKVVQ</sequence>
<name>A0A9Q3C5Z3_9BASI</name>
<keyword evidence="2" id="KW-1185">Reference proteome</keyword>
<accession>A0A9Q3C5Z3</accession>
<dbReference type="AlphaFoldDB" id="A0A9Q3C5Z3"/>
<proteinExistence type="predicted"/>
<comment type="caution">
    <text evidence="1">The sequence shown here is derived from an EMBL/GenBank/DDBJ whole genome shotgun (WGS) entry which is preliminary data.</text>
</comment>
<protein>
    <submittedName>
        <fullName evidence="1">Uncharacterized protein</fullName>
    </submittedName>
</protein>